<dbReference type="EMBL" id="JAAIJQ010000125">
    <property type="protein sequence ID" value="NEV64936.1"/>
    <property type="molecule type" value="Genomic_DNA"/>
</dbReference>
<evidence type="ECO:0000313" key="1">
    <source>
        <dbReference type="EMBL" id="NEV64936.1"/>
    </source>
</evidence>
<dbReference type="Proteomes" id="UP000483379">
    <property type="component" value="Unassembled WGS sequence"/>
</dbReference>
<reference evidence="1 2" key="1">
    <citation type="submission" date="2020-02" db="EMBL/GenBank/DDBJ databases">
        <title>Genome sequences of Thiorhodococcus mannitoliphagus and Thiorhodococcus minor, purple sulfur photosynthetic bacteria in the gammaproteobacterial family, Chromatiaceae.</title>
        <authorList>
            <person name="Aviles F.A."/>
            <person name="Meyer T.E."/>
            <person name="Kyndt J.A."/>
        </authorList>
    </citation>
    <scope>NUCLEOTIDE SEQUENCE [LARGE SCALE GENOMIC DNA]</scope>
    <source>
        <strain evidence="1 2">DSM 11518</strain>
    </source>
</reference>
<accession>A0A6M0K571</accession>
<evidence type="ECO:0000313" key="2">
    <source>
        <dbReference type="Proteomes" id="UP000483379"/>
    </source>
</evidence>
<proteinExistence type="predicted"/>
<protein>
    <submittedName>
        <fullName evidence="1">Uncharacterized protein</fullName>
    </submittedName>
</protein>
<comment type="caution">
    <text evidence="1">The sequence shown here is derived from an EMBL/GenBank/DDBJ whole genome shotgun (WGS) entry which is preliminary data.</text>
</comment>
<name>A0A6M0K571_9GAMM</name>
<dbReference type="AlphaFoldDB" id="A0A6M0K571"/>
<sequence>MSALASAASAIDLDAQTEQLLVEAVEAAADLDLYNARCRGDVSGRAIDNLNKLMVGKLRTTVLSVQDDLFPEHSYRRAQQRLEADFLARLRELNGCPGAKESGLPQRLRDVYQDKLGAIRALP</sequence>
<keyword evidence="2" id="KW-1185">Reference proteome</keyword>
<gene>
    <name evidence="1" type="ORF">G3446_24235</name>
</gene>
<organism evidence="1 2">
    <name type="scientific">Thiorhodococcus minor</name>
    <dbReference type="NCBI Taxonomy" id="57489"/>
    <lineage>
        <taxon>Bacteria</taxon>
        <taxon>Pseudomonadati</taxon>
        <taxon>Pseudomonadota</taxon>
        <taxon>Gammaproteobacteria</taxon>
        <taxon>Chromatiales</taxon>
        <taxon>Chromatiaceae</taxon>
        <taxon>Thiorhodococcus</taxon>
    </lineage>
</organism>